<feature type="compositionally biased region" description="Basic and acidic residues" evidence="1">
    <location>
        <begin position="63"/>
        <end position="78"/>
    </location>
</feature>
<dbReference type="InterPro" id="IPR053959">
    <property type="entry name" value="YvlB/LiaX_N"/>
</dbReference>
<dbReference type="OrthoDB" id="2240743at2"/>
<evidence type="ECO:0000259" key="3">
    <source>
        <dbReference type="Pfam" id="PF22746"/>
    </source>
</evidence>
<gene>
    <name evidence="4" type="ORF">EBB45_06590</name>
</gene>
<keyword evidence="5" id="KW-1185">Reference proteome</keyword>
<dbReference type="RefSeq" id="WP_124763710.1">
    <property type="nucleotide sequence ID" value="NZ_JAFBDY010000003.1"/>
</dbReference>
<name>A0A3N9UIZ4_9BACI</name>
<sequence length="410" mass="45735">MENERKRILQLVQNGTISADEAIVLLEALSKQNESTQLPANPPVVSQESQPVKEDVSTQSHSSQEHHEYSETKNEQTKSKSSGFEDLFGNIFNNKESANQFVNELKQDLSQFSSRMMDVMNSTFSKVKDFDLEFPFGNKVEFDKTYSFDAAEIKGIELDIPNGRVDVVKAEDERFLIEAQIKTSAANQDEDLSKERFVQDFVTFINGKLTISTTTKMSQVNLRLVVPKQQYDVVLLRLLNGGVTIQNLDAKLLKVKTYNGAIKIDESTFQNADIQSGNGSIELRHVKGEDLEAETVNGRIYIDGDIQEVEAESVNGAVIVTTTSSSARKLKARTVAGAVEMYIPKTLSLNGQVSTNFGKTDVGLADIEKRSEEDQFLQKTLRFDKILENQPVLKLSGETRSGSIIVRYLA</sequence>
<feature type="region of interest" description="Disordered" evidence="1">
    <location>
        <begin position="33"/>
        <end position="81"/>
    </location>
</feature>
<dbReference type="Pfam" id="PF13349">
    <property type="entry name" value="DUF4097"/>
    <property type="match status" value="1"/>
</dbReference>
<evidence type="ECO:0000313" key="4">
    <source>
        <dbReference type="EMBL" id="RQW75408.1"/>
    </source>
</evidence>
<feature type="domain" description="YvlB/LiaX N-terminal" evidence="3">
    <location>
        <begin position="3"/>
        <end position="32"/>
    </location>
</feature>
<protein>
    <submittedName>
        <fullName evidence="4">Uncharacterized protein</fullName>
    </submittedName>
</protein>
<evidence type="ECO:0000256" key="1">
    <source>
        <dbReference type="SAM" id="MobiDB-lite"/>
    </source>
</evidence>
<evidence type="ECO:0000259" key="2">
    <source>
        <dbReference type="Pfam" id="PF13349"/>
    </source>
</evidence>
<feature type="compositionally biased region" description="Polar residues" evidence="1">
    <location>
        <begin position="33"/>
        <end position="50"/>
    </location>
</feature>
<evidence type="ECO:0000313" key="5">
    <source>
        <dbReference type="Proteomes" id="UP000274033"/>
    </source>
</evidence>
<dbReference type="Pfam" id="PF22746">
    <property type="entry name" value="SHOCT-like_DUF2089-C"/>
    <property type="match status" value="1"/>
</dbReference>
<organism evidence="4 5">
    <name type="scientific">Lysinibacillus composti</name>
    <dbReference type="NCBI Taxonomy" id="720633"/>
    <lineage>
        <taxon>Bacteria</taxon>
        <taxon>Bacillati</taxon>
        <taxon>Bacillota</taxon>
        <taxon>Bacilli</taxon>
        <taxon>Bacillales</taxon>
        <taxon>Bacillaceae</taxon>
        <taxon>Lysinibacillus</taxon>
    </lineage>
</organism>
<accession>A0A3N9UIZ4</accession>
<reference evidence="4 5" key="1">
    <citation type="journal article" date="2013" name="J. Microbiol.">
        <title>Lysinibacillus chungkukjangi sp. nov., isolated from Chungkukjang, Korean fermented soybean food.</title>
        <authorList>
            <person name="Kim S.J."/>
            <person name="Jang Y.H."/>
            <person name="Hamada M."/>
            <person name="Ahn J.H."/>
            <person name="Weon H.Y."/>
            <person name="Suzuki K."/>
            <person name="Whang K.S."/>
            <person name="Kwon S.W."/>
        </authorList>
    </citation>
    <scope>NUCLEOTIDE SEQUENCE [LARGE SCALE GENOMIC DNA]</scope>
    <source>
        <strain evidence="4 5">MCCC 1A12701</strain>
    </source>
</reference>
<feature type="domain" description="DUF4097" evidence="2">
    <location>
        <begin position="240"/>
        <end position="362"/>
    </location>
</feature>
<dbReference type="InterPro" id="IPR025164">
    <property type="entry name" value="Toastrack_DUF4097"/>
</dbReference>
<dbReference type="AlphaFoldDB" id="A0A3N9UIZ4"/>
<comment type="caution">
    <text evidence="4">The sequence shown here is derived from an EMBL/GenBank/DDBJ whole genome shotgun (WGS) entry which is preliminary data.</text>
</comment>
<dbReference type="EMBL" id="RRCT01000004">
    <property type="protein sequence ID" value="RQW75408.1"/>
    <property type="molecule type" value="Genomic_DNA"/>
</dbReference>
<dbReference type="Proteomes" id="UP000274033">
    <property type="component" value="Unassembled WGS sequence"/>
</dbReference>
<proteinExistence type="predicted"/>